<organism evidence="3 4">
    <name type="scientific">Breznakia pachnodae</name>
    <dbReference type="NCBI Taxonomy" id="265178"/>
    <lineage>
        <taxon>Bacteria</taxon>
        <taxon>Bacillati</taxon>
        <taxon>Bacillota</taxon>
        <taxon>Erysipelotrichia</taxon>
        <taxon>Erysipelotrichales</taxon>
        <taxon>Erysipelotrichaceae</taxon>
        <taxon>Breznakia</taxon>
    </lineage>
</organism>
<keyword evidence="4" id="KW-1185">Reference proteome</keyword>
<comment type="caution">
    <text evidence="3">The sequence shown here is derived from an EMBL/GenBank/DDBJ whole genome shotgun (WGS) entry which is preliminary data.</text>
</comment>
<feature type="domain" description="6-phospho-N-acetylmuramidase N-terminal" evidence="2">
    <location>
        <begin position="4"/>
        <end position="240"/>
    </location>
</feature>
<dbReference type="InterPro" id="IPR043797">
    <property type="entry name" value="MupG_N"/>
</dbReference>
<evidence type="ECO:0000313" key="3">
    <source>
        <dbReference type="EMBL" id="MDQ0359577.1"/>
    </source>
</evidence>
<accession>A0ABU0DY66</accession>
<reference evidence="3 4" key="1">
    <citation type="submission" date="2023-07" db="EMBL/GenBank/DDBJ databases">
        <title>Genomic Encyclopedia of Type Strains, Phase IV (KMG-IV): sequencing the most valuable type-strain genomes for metagenomic binning, comparative biology and taxonomic classification.</title>
        <authorList>
            <person name="Goeker M."/>
        </authorList>
    </citation>
    <scope>NUCLEOTIDE SEQUENCE [LARGE SCALE GENOMIC DNA]</scope>
    <source>
        <strain evidence="3 4">DSM 16784</strain>
    </source>
</reference>
<gene>
    <name evidence="3" type="ORF">J2S15_000308</name>
</gene>
<dbReference type="Gene3D" id="3.20.20.70">
    <property type="entry name" value="Aldolase class I"/>
    <property type="match status" value="1"/>
</dbReference>
<dbReference type="EMBL" id="JAUSUR010000001">
    <property type="protein sequence ID" value="MDQ0359577.1"/>
    <property type="molecule type" value="Genomic_DNA"/>
</dbReference>
<dbReference type="Proteomes" id="UP001230220">
    <property type="component" value="Unassembled WGS sequence"/>
</dbReference>
<dbReference type="InterPro" id="IPR043894">
    <property type="entry name" value="MupG_C"/>
</dbReference>
<dbReference type="InterPro" id="IPR008589">
    <property type="entry name" value="MupG"/>
</dbReference>
<dbReference type="SUPFAM" id="SSF51445">
    <property type="entry name" value="(Trans)glycosidases"/>
    <property type="match status" value="1"/>
</dbReference>
<dbReference type="InterPro" id="IPR017853">
    <property type="entry name" value="GH"/>
</dbReference>
<dbReference type="Pfam" id="PF19200">
    <property type="entry name" value="MupG_N"/>
    <property type="match status" value="1"/>
</dbReference>
<dbReference type="CDD" id="cd00551">
    <property type="entry name" value="AmyAc_family"/>
    <property type="match status" value="1"/>
</dbReference>
<proteinExistence type="predicted"/>
<evidence type="ECO:0008006" key="5">
    <source>
        <dbReference type="Google" id="ProtNLM"/>
    </source>
</evidence>
<evidence type="ECO:0000313" key="4">
    <source>
        <dbReference type="Proteomes" id="UP001230220"/>
    </source>
</evidence>
<dbReference type="SUPFAM" id="SSF50891">
    <property type="entry name" value="Cyclophilin-like"/>
    <property type="match status" value="1"/>
</dbReference>
<evidence type="ECO:0000259" key="1">
    <source>
        <dbReference type="Pfam" id="PF05913"/>
    </source>
</evidence>
<dbReference type="InterPro" id="IPR029000">
    <property type="entry name" value="Cyclophilin-like_dom_sf"/>
</dbReference>
<sequence>MARLGISVYPEHAALEDNKKYIEQAANSGFKRIFTCLLSVEGRSKEEILIEFREMIDYAHEFGMEVILDVAPFVFEKLGVSYDDLSFFKEMHADGIRLDEGFDGLKESMMTYNKEGLKIEINASFGNGYIDNIVSHYPNKESMITCHNFYPQRYTGLSEKHFDLCNNMIKEHGLQIAAFVSSQNDNTFGPWPVNEGLCTLEIHRDLPIDVQMRHLCATQMIDDVIIGNAFASKEELEACAKINPNLLTFKIDYEKELHPTERKIIFEHKHFVRGDMSEYMARSTMPRVTYAKESVPAANTRDLKRGDVIIVNDEYSRYKGELHIVLKDMPNDGRKNVIGTIPENERMLLDYIEPWRAFAFME</sequence>
<evidence type="ECO:0000259" key="2">
    <source>
        <dbReference type="Pfam" id="PF19200"/>
    </source>
</evidence>
<feature type="domain" description="6-phospho-N-acetylmuramidase C-terminal" evidence="1">
    <location>
        <begin position="247"/>
        <end position="360"/>
    </location>
</feature>
<dbReference type="InterPro" id="IPR013785">
    <property type="entry name" value="Aldolase_TIM"/>
</dbReference>
<dbReference type="RefSeq" id="WP_307404802.1">
    <property type="nucleotide sequence ID" value="NZ_JAUSUR010000001.1"/>
</dbReference>
<dbReference type="PANTHER" id="PTHR38435">
    <property type="match status" value="1"/>
</dbReference>
<name>A0ABU0DY66_9FIRM</name>
<dbReference type="PANTHER" id="PTHR38435:SF1">
    <property type="entry name" value="DUF871 DOMAIN-CONTAINING PROTEIN"/>
    <property type="match status" value="1"/>
</dbReference>
<protein>
    <recommendedName>
        <fullName evidence="5">DUF871 domain-containing protein</fullName>
    </recommendedName>
</protein>
<dbReference type="Pfam" id="PF05913">
    <property type="entry name" value="MupG_C"/>
    <property type="match status" value="1"/>
</dbReference>
<dbReference type="Gene3D" id="2.40.100.10">
    <property type="entry name" value="Cyclophilin-like"/>
    <property type="match status" value="1"/>
</dbReference>